<dbReference type="Pfam" id="PF01381">
    <property type="entry name" value="HTH_3"/>
    <property type="match status" value="1"/>
</dbReference>
<dbReference type="InterPro" id="IPR001387">
    <property type="entry name" value="Cro/C1-type_HTH"/>
</dbReference>
<reference evidence="2 3" key="1">
    <citation type="submission" date="2018-03" db="EMBL/GenBank/DDBJ databases">
        <title>Genomic Encyclopedia of Archaeal and Bacterial Type Strains, Phase II (KMG-II): from individual species to whole genera.</title>
        <authorList>
            <person name="Goeker M."/>
        </authorList>
    </citation>
    <scope>NUCLEOTIDE SEQUENCE [LARGE SCALE GENOMIC DNA]</scope>
    <source>
        <strain evidence="2 3">DSM 100214</strain>
    </source>
</reference>
<sequence length="150" mass="17181">METDVIGTKPHHGFNVMIKRKRRHMSQDALGEKLGMFQGQVSMLESQETIEDETLEKIAEVLECPISELRDFDIDKAMNANSVINSNNTNNDSANSYSGINQTINNISPEIIELYKTILQEEKDLRIREVQAKDAEILYLRKLLEESLKK</sequence>
<dbReference type="GO" id="GO:0003677">
    <property type="term" value="F:DNA binding"/>
    <property type="evidence" value="ECO:0007669"/>
    <property type="project" value="InterPro"/>
</dbReference>
<dbReference type="CDD" id="cd00093">
    <property type="entry name" value="HTH_XRE"/>
    <property type="match status" value="1"/>
</dbReference>
<dbReference type="Proteomes" id="UP000247973">
    <property type="component" value="Unassembled WGS sequence"/>
</dbReference>
<protein>
    <submittedName>
        <fullName evidence="2">Helix-turn-helix protein</fullName>
    </submittedName>
</protein>
<name>A0A2V3PM00_9BACT</name>
<dbReference type="AlphaFoldDB" id="A0A2V3PM00"/>
<keyword evidence="3" id="KW-1185">Reference proteome</keyword>
<dbReference type="InterPro" id="IPR010982">
    <property type="entry name" value="Lambda_DNA-bd_dom_sf"/>
</dbReference>
<dbReference type="Gene3D" id="1.10.260.40">
    <property type="entry name" value="lambda repressor-like DNA-binding domains"/>
    <property type="match status" value="1"/>
</dbReference>
<dbReference type="EMBL" id="QICL01000020">
    <property type="protein sequence ID" value="PXV62386.1"/>
    <property type="molecule type" value="Genomic_DNA"/>
</dbReference>
<accession>A0A2V3PM00</accession>
<comment type="caution">
    <text evidence="2">The sequence shown here is derived from an EMBL/GenBank/DDBJ whole genome shotgun (WGS) entry which is preliminary data.</text>
</comment>
<gene>
    <name evidence="2" type="ORF">CLV62_12075</name>
</gene>
<organism evidence="2 3">
    <name type="scientific">Dysgonomonas alginatilytica</name>
    <dbReference type="NCBI Taxonomy" id="1605892"/>
    <lineage>
        <taxon>Bacteria</taxon>
        <taxon>Pseudomonadati</taxon>
        <taxon>Bacteroidota</taxon>
        <taxon>Bacteroidia</taxon>
        <taxon>Bacteroidales</taxon>
        <taxon>Dysgonomonadaceae</taxon>
        <taxon>Dysgonomonas</taxon>
    </lineage>
</organism>
<dbReference type="SMART" id="SM00530">
    <property type="entry name" value="HTH_XRE"/>
    <property type="match status" value="1"/>
</dbReference>
<evidence type="ECO:0000313" key="2">
    <source>
        <dbReference type="EMBL" id="PXV62386.1"/>
    </source>
</evidence>
<dbReference type="SUPFAM" id="SSF47413">
    <property type="entry name" value="lambda repressor-like DNA-binding domains"/>
    <property type="match status" value="1"/>
</dbReference>
<dbReference type="RefSeq" id="WP_110311517.1">
    <property type="nucleotide sequence ID" value="NZ_QICL01000020.1"/>
</dbReference>
<evidence type="ECO:0000313" key="3">
    <source>
        <dbReference type="Proteomes" id="UP000247973"/>
    </source>
</evidence>
<evidence type="ECO:0000259" key="1">
    <source>
        <dbReference type="PROSITE" id="PS50943"/>
    </source>
</evidence>
<proteinExistence type="predicted"/>
<dbReference type="PROSITE" id="PS50943">
    <property type="entry name" value="HTH_CROC1"/>
    <property type="match status" value="1"/>
</dbReference>
<dbReference type="OrthoDB" id="674774at2"/>
<feature type="domain" description="HTH cro/C1-type" evidence="1">
    <location>
        <begin position="20"/>
        <end position="69"/>
    </location>
</feature>